<sequence length="453" mass="46163">MTADAEGRGALRAWVGLVAGAFAVGAVLHGAGVLAIDHLPPLHGHFRFLTFALLPAAAFAAVAVPVLPRLTARAGFGVACLAAYGCALAWTVLLAAPSDGPAAPFTHPQEYLAVLPQVGHDPLGWLATFTERLPSYPTHVRGHPPLPVLVVWALAGAGLTGPLPAALLVIAVGCSATVAIGLTVRRVAGEAAARRALPFLALAPASVWIATSMDAFFAGAGAWGVALLVTGRRPVTRVVSCGGAGVLLGALPYLSYGLVPYLLIPVVVAVAVRPPLPAVCAALGGAAAVTAAFAAGGFWWPAGVAATHAQWTADPGAARPYLYFLVANLAVLALLTGPATAVGLARSWRRLVTGPVTAAGTARAWRRLVTGPVAALVRAWHRLLPGGTVVVAAALVAVLALDVSGVTRGEVERIWVPYALWVTVAAALAPWRHALTAQAVTGLLLQGLVLSPW</sequence>
<keyword evidence="1" id="KW-0812">Transmembrane</keyword>
<gene>
    <name evidence="2" type="ORF">BJ992_003614</name>
</gene>
<evidence type="ECO:0000313" key="3">
    <source>
        <dbReference type="Proteomes" id="UP000555564"/>
    </source>
</evidence>
<evidence type="ECO:0000256" key="1">
    <source>
        <dbReference type="SAM" id="Phobius"/>
    </source>
</evidence>
<dbReference type="RefSeq" id="WP_184982486.1">
    <property type="nucleotide sequence ID" value="NZ_BAAALO010000099.1"/>
</dbReference>
<feature type="transmembrane region" description="Helical" evidence="1">
    <location>
        <begin position="12"/>
        <end position="36"/>
    </location>
</feature>
<keyword evidence="3" id="KW-1185">Reference proteome</keyword>
<dbReference type="AlphaFoldDB" id="A0A7X0M6W9"/>
<keyword evidence="1" id="KW-0472">Membrane</keyword>
<feature type="transmembrane region" description="Helical" evidence="1">
    <location>
        <begin position="48"/>
        <end position="67"/>
    </location>
</feature>
<accession>A0A7X0M6W9</accession>
<feature type="transmembrane region" description="Helical" evidence="1">
    <location>
        <begin position="383"/>
        <end position="401"/>
    </location>
</feature>
<evidence type="ECO:0008006" key="4">
    <source>
        <dbReference type="Google" id="ProtNLM"/>
    </source>
</evidence>
<organism evidence="2 3">
    <name type="scientific">Sphaerisporangium rubeum</name>
    <dbReference type="NCBI Taxonomy" id="321317"/>
    <lineage>
        <taxon>Bacteria</taxon>
        <taxon>Bacillati</taxon>
        <taxon>Actinomycetota</taxon>
        <taxon>Actinomycetes</taxon>
        <taxon>Streptosporangiales</taxon>
        <taxon>Streptosporangiaceae</taxon>
        <taxon>Sphaerisporangium</taxon>
    </lineage>
</organism>
<comment type="caution">
    <text evidence="2">The sequence shown here is derived from an EMBL/GenBank/DDBJ whole genome shotgun (WGS) entry which is preliminary data.</text>
</comment>
<feature type="transmembrane region" description="Helical" evidence="1">
    <location>
        <begin position="253"/>
        <end position="272"/>
    </location>
</feature>
<feature type="transmembrane region" description="Helical" evidence="1">
    <location>
        <begin position="196"/>
        <end position="229"/>
    </location>
</feature>
<feature type="transmembrane region" description="Helical" evidence="1">
    <location>
        <begin position="321"/>
        <end position="345"/>
    </location>
</feature>
<reference evidence="2 3" key="1">
    <citation type="submission" date="2020-08" db="EMBL/GenBank/DDBJ databases">
        <title>Sequencing the genomes of 1000 actinobacteria strains.</title>
        <authorList>
            <person name="Klenk H.-P."/>
        </authorList>
    </citation>
    <scope>NUCLEOTIDE SEQUENCE [LARGE SCALE GENOMIC DNA]</scope>
    <source>
        <strain evidence="2 3">DSM 44936</strain>
    </source>
</reference>
<feature type="transmembrane region" description="Helical" evidence="1">
    <location>
        <begin position="413"/>
        <end position="431"/>
    </location>
</feature>
<keyword evidence="1" id="KW-1133">Transmembrane helix</keyword>
<dbReference type="Proteomes" id="UP000555564">
    <property type="component" value="Unassembled WGS sequence"/>
</dbReference>
<feature type="transmembrane region" description="Helical" evidence="1">
    <location>
        <begin position="74"/>
        <end position="96"/>
    </location>
</feature>
<feature type="transmembrane region" description="Helical" evidence="1">
    <location>
        <begin position="163"/>
        <end position="184"/>
    </location>
</feature>
<proteinExistence type="predicted"/>
<protein>
    <recommendedName>
        <fullName evidence="4">Integral membrane protein</fullName>
    </recommendedName>
</protein>
<dbReference type="EMBL" id="JACHIU010000001">
    <property type="protein sequence ID" value="MBB6474183.1"/>
    <property type="molecule type" value="Genomic_DNA"/>
</dbReference>
<name>A0A7X0M6W9_9ACTN</name>
<feature type="transmembrane region" description="Helical" evidence="1">
    <location>
        <begin position="279"/>
        <end position="301"/>
    </location>
</feature>
<evidence type="ECO:0000313" key="2">
    <source>
        <dbReference type="EMBL" id="MBB6474183.1"/>
    </source>
</evidence>